<evidence type="ECO:0000313" key="11">
    <source>
        <dbReference type="EnsemblMetazoa" id="ISCW006920-PA"/>
    </source>
</evidence>
<dbReference type="GO" id="GO:0008484">
    <property type="term" value="F:sulfuric ester hydrolase activity"/>
    <property type="evidence" value="ECO:0000318"/>
    <property type="project" value="GO_Central"/>
</dbReference>
<dbReference type="EMBL" id="ABJB010333465">
    <property type="status" value="NOT_ANNOTATED_CDS"/>
    <property type="molecule type" value="Genomic_DNA"/>
</dbReference>
<dbReference type="InterPro" id="IPR047115">
    <property type="entry name" value="ARSB"/>
</dbReference>
<keyword evidence="8" id="KW-0472">Membrane</keyword>
<dbReference type="CDD" id="cd16029">
    <property type="entry name" value="4-S"/>
    <property type="match status" value="1"/>
</dbReference>
<dbReference type="EC" id="3.1.6.12" evidence="10"/>
<evidence type="ECO:0000256" key="1">
    <source>
        <dbReference type="ARBA" id="ARBA00001913"/>
    </source>
</evidence>
<dbReference type="InterPro" id="IPR024607">
    <property type="entry name" value="Sulfatase_CS"/>
</dbReference>
<organism>
    <name type="scientific">Ixodes scapularis</name>
    <name type="common">Black-legged tick</name>
    <name type="synonym">Deer tick</name>
    <dbReference type="NCBI Taxonomy" id="6945"/>
    <lineage>
        <taxon>Eukaryota</taxon>
        <taxon>Metazoa</taxon>
        <taxon>Ecdysozoa</taxon>
        <taxon>Arthropoda</taxon>
        <taxon>Chelicerata</taxon>
        <taxon>Arachnida</taxon>
        <taxon>Acari</taxon>
        <taxon>Parasitiformes</taxon>
        <taxon>Ixodida</taxon>
        <taxon>Ixodoidea</taxon>
        <taxon>Ixodidae</taxon>
        <taxon>Ixodinae</taxon>
        <taxon>Ixodes</taxon>
    </lineage>
</organism>
<name>B7PV03_IXOSC</name>
<proteinExistence type="inferred from homology"/>
<feature type="domain" description="Sulfatase N-terminal" evidence="9">
    <location>
        <begin position="65"/>
        <end position="390"/>
    </location>
</feature>
<evidence type="ECO:0000256" key="8">
    <source>
        <dbReference type="SAM" id="Phobius"/>
    </source>
</evidence>
<gene>
    <name evidence="10" type="ORF">IscW_ISCW006920</name>
</gene>
<evidence type="ECO:0000256" key="7">
    <source>
        <dbReference type="SAM" id="MobiDB-lite"/>
    </source>
</evidence>
<dbReference type="EMBL" id="ABJB011102866">
    <property type="status" value="NOT_ANNOTATED_CDS"/>
    <property type="molecule type" value="Genomic_DNA"/>
</dbReference>
<dbReference type="VEuPathDB" id="VectorBase:ISCW006920"/>
<evidence type="ECO:0000256" key="3">
    <source>
        <dbReference type="ARBA" id="ARBA00022723"/>
    </source>
</evidence>
<dbReference type="InParanoid" id="B7PV03"/>
<comment type="cofactor">
    <cofactor evidence="1">
        <name>Ca(2+)</name>
        <dbReference type="ChEBI" id="CHEBI:29108"/>
    </cofactor>
</comment>
<dbReference type="AlphaFoldDB" id="B7PV03"/>
<comment type="similarity">
    <text evidence="2">Belongs to the sulfatase family.</text>
</comment>
<dbReference type="EMBL" id="ABJB010966193">
    <property type="status" value="NOT_ANNOTATED_CDS"/>
    <property type="molecule type" value="Genomic_DNA"/>
</dbReference>
<dbReference type="Pfam" id="PF00884">
    <property type="entry name" value="Sulfatase"/>
    <property type="match status" value="1"/>
</dbReference>
<evidence type="ECO:0000256" key="6">
    <source>
        <dbReference type="ARBA" id="ARBA00023180"/>
    </source>
</evidence>
<dbReference type="InterPro" id="IPR000917">
    <property type="entry name" value="Sulfatase_N"/>
</dbReference>
<evidence type="ECO:0000256" key="2">
    <source>
        <dbReference type="ARBA" id="ARBA00008779"/>
    </source>
</evidence>
<feature type="transmembrane region" description="Helical" evidence="8">
    <location>
        <begin position="34"/>
        <end position="55"/>
    </location>
</feature>
<dbReference type="EMBL" id="ABJB010843564">
    <property type="status" value="NOT_ANNOTATED_CDS"/>
    <property type="molecule type" value="Genomic_DNA"/>
</dbReference>
<dbReference type="Proteomes" id="UP000001555">
    <property type="component" value="Unassembled WGS sequence"/>
</dbReference>
<feature type="region of interest" description="Disordered" evidence="7">
    <location>
        <begin position="1"/>
        <end position="24"/>
    </location>
</feature>
<dbReference type="PANTHER" id="PTHR10342">
    <property type="entry name" value="ARYLSULFATASE"/>
    <property type="match status" value="1"/>
</dbReference>
<keyword evidence="8" id="KW-1133">Transmembrane helix</keyword>
<dbReference type="PANTHER" id="PTHR10342:SF273">
    <property type="entry name" value="RE14504P"/>
    <property type="match status" value="1"/>
</dbReference>
<dbReference type="PaxDb" id="6945-B7PV03"/>
<keyword evidence="4 10" id="KW-0378">Hydrolase</keyword>
<dbReference type="EnsemblMetazoa" id="ISCW006920-RA">
    <property type="protein sequence ID" value="ISCW006920-PA"/>
    <property type="gene ID" value="ISCW006920"/>
</dbReference>
<evidence type="ECO:0000313" key="10">
    <source>
        <dbReference type="EMBL" id="EEC10425.1"/>
    </source>
</evidence>
<dbReference type="InterPro" id="IPR017850">
    <property type="entry name" value="Alkaline_phosphatase_core_sf"/>
</dbReference>
<evidence type="ECO:0000313" key="12">
    <source>
        <dbReference type="Proteomes" id="UP000001555"/>
    </source>
</evidence>
<keyword evidence="8" id="KW-0812">Transmembrane</keyword>
<keyword evidence="3" id="KW-0479">Metal-binding</keyword>
<dbReference type="EMBL" id="ABJB010948455">
    <property type="status" value="NOT_ANNOTATED_CDS"/>
    <property type="molecule type" value="Genomic_DNA"/>
</dbReference>
<dbReference type="GO" id="GO:0046872">
    <property type="term" value="F:metal ion binding"/>
    <property type="evidence" value="ECO:0007669"/>
    <property type="project" value="UniProtKB-KW"/>
</dbReference>
<dbReference type="PROSITE" id="PS00523">
    <property type="entry name" value="SULFATASE_1"/>
    <property type="match status" value="1"/>
</dbReference>
<dbReference type="EMBL" id="DS796647">
    <property type="protein sequence ID" value="EEC10425.1"/>
    <property type="molecule type" value="Genomic_DNA"/>
</dbReference>
<dbReference type="VEuPathDB" id="VectorBase:ISCI006920"/>
<dbReference type="SUPFAM" id="SSF53649">
    <property type="entry name" value="Alkaline phosphatase-like"/>
    <property type="match status" value="1"/>
</dbReference>
<accession>B7PV03</accession>
<dbReference type="FunCoup" id="B7PV03">
    <property type="interactions" value="56"/>
</dbReference>
<dbReference type="HOGENOM" id="CLU_006332_10_1_1"/>
<dbReference type="GO" id="GO:0003943">
    <property type="term" value="F:N-acetylgalactosamine-4-sulfatase activity"/>
    <property type="evidence" value="ECO:0007669"/>
    <property type="project" value="UniProtKB-EC"/>
</dbReference>
<keyword evidence="6" id="KW-0325">Glycoprotein</keyword>
<keyword evidence="12" id="KW-1185">Reference proteome</keyword>
<dbReference type="VEuPathDB" id="VectorBase:ISCP_015998"/>
<dbReference type="EMBL" id="ABJB010851853">
    <property type="status" value="NOT_ANNOTATED_CDS"/>
    <property type="molecule type" value="Genomic_DNA"/>
</dbReference>
<dbReference type="OrthoDB" id="6490206at2759"/>
<dbReference type="EMBL" id="ABJB011139570">
    <property type="status" value="NOT_ANNOTATED_CDS"/>
    <property type="molecule type" value="Genomic_DNA"/>
</dbReference>
<dbReference type="EMBL" id="ABJB010646229">
    <property type="status" value="NOT_ANNOTATED_CDS"/>
    <property type="molecule type" value="Genomic_DNA"/>
</dbReference>
<sequence>MSEAIVRRRTSNRPLAPASGPEKADLMSPKRFRLVNIATIGAVILLFIALAAMLLTSRRSPVRQPHIVFILADDLGWNDVSYNGCPQIRTPNIDALAWNGIRLQRYYTQPMCTPSRAALMTGRYPIHTGMQHFVILQNEPRGLPLKFKLLPQWLGDLGYVSQMLGKWHLGFYKKEYTPTMRGFQKHIGSWGGFVDYYSHIRFNKIGFSHSGLDFRQGLSEGREFDGQYYTEFMTEAATRVIENHPLEKPLFLYLAHLAPHGANRHDPLQVPKKYSDKYHDIGHWNRTMYAGMVSALDESVGAVVEALGKRGMLSDTVLVFSSDNGGDTNGENPNYASSWPFKGQKRTLWEGGIHVPGFIWSPLFSGMRGFDYNNIFHISDWLPTLYQLAGGDPSDLGDIDGISHLDSLSRRSETPRKELLINIDPIENVSAIIEGHFKLVSGVVRGGVLDEWFQVPGNITWDYNRARQECETSLVARVLRNAGHDVACGSEDGSFPTPIKCGKRDPSKPCVPTVAPCLFDLSKDPCEYNNIAEQHNEVLQRLLGKLEGYRETSVPPGNLPSDEQADAALHNNVWSSWGDVPTWQYEKL</sequence>
<keyword evidence="5" id="KW-0106">Calcium</keyword>
<dbReference type="Gene3D" id="3.30.1120.10">
    <property type="match status" value="1"/>
</dbReference>
<dbReference type="EMBL" id="ABJB010960995">
    <property type="status" value="NOT_ANNOTATED_CDS"/>
    <property type="molecule type" value="Genomic_DNA"/>
</dbReference>
<dbReference type="Gene3D" id="3.40.720.10">
    <property type="entry name" value="Alkaline Phosphatase, subunit A"/>
    <property type="match status" value="1"/>
</dbReference>
<reference evidence="11" key="2">
    <citation type="submission" date="2020-05" db="UniProtKB">
        <authorList>
            <consortium name="EnsemblMetazoa"/>
        </authorList>
    </citation>
    <scope>IDENTIFICATION</scope>
    <source>
        <strain evidence="11">wikel</strain>
    </source>
</reference>
<evidence type="ECO:0000259" key="9">
    <source>
        <dbReference type="Pfam" id="PF00884"/>
    </source>
</evidence>
<dbReference type="EMBL" id="ABJB011004079">
    <property type="status" value="NOT_ANNOTATED_CDS"/>
    <property type="molecule type" value="Genomic_DNA"/>
</dbReference>
<reference evidence="10 12" key="1">
    <citation type="submission" date="2008-03" db="EMBL/GenBank/DDBJ databases">
        <title>Annotation of Ixodes scapularis.</title>
        <authorList>
            <consortium name="Ixodes scapularis Genome Project Consortium"/>
            <person name="Caler E."/>
            <person name="Hannick L.I."/>
            <person name="Bidwell S."/>
            <person name="Joardar V."/>
            <person name="Thiagarajan M."/>
            <person name="Amedeo P."/>
            <person name="Galinsky K.J."/>
            <person name="Schobel S."/>
            <person name="Inman J."/>
            <person name="Hostetler J."/>
            <person name="Miller J."/>
            <person name="Hammond M."/>
            <person name="Megy K."/>
            <person name="Lawson D."/>
            <person name="Kodira C."/>
            <person name="Sutton G."/>
            <person name="Meyer J."/>
            <person name="Hill C.A."/>
            <person name="Birren B."/>
            <person name="Nene V."/>
            <person name="Collins F."/>
            <person name="Alarcon-Chaidez F."/>
            <person name="Wikel S."/>
            <person name="Strausberg R."/>
        </authorList>
    </citation>
    <scope>NUCLEOTIDE SEQUENCE [LARGE SCALE GENOMIC DNA]</scope>
    <source>
        <strain evidence="12">Wikel</strain>
        <strain evidence="10">Wikel colony</strain>
    </source>
</reference>
<evidence type="ECO:0000256" key="5">
    <source>
        <dbReference type="ARBA" id="ARBA00022837"/>
    </source>
</evidence>
<protein>
    <submittedName>
        <fullName evidence="10">Arylsulfatase B, putative</fullName>
        <ecNumber evidence="10">3.1.6.12</ecNumber>
    </submittedName>
</protein>
<evidence type="ECO:0000256" key="4">
    <source>
        <dbReference type="ARBA" id="ARBA00022801"/>
    </source>
</evidence>